<dbReference type="GO" id="GO:0003677">
    <property type="term" value="F:DNA binding"/>
    <property type="evidence" value="ECO:0007669"/>
    <property type="project" value="UniProtKB-KW"/>
</dbReference>
<dbReference type="InterPro" id="IPR002421">
    <property type="entry name" value="5-3_exonuclease"/>
</dbReference>
<sequence>MNNEKLLTIFDISSHLNRAYRYKTGNNSKMDQEDFIDGIPVFAARSTLRSMYSEITAVTELRSVSFSHLVCVLDHEGKNFRHRISPLYKAGRPEKEEEFLRQKAILELAFKHLGYTLLKVPDVESDDVIGTIVTKCNQVRFPVTVHTRDKDMYALLTESTSIYSGVDRKMIVAEDVYLKLGVTVDKVQDFLCLTGDAVDGVDGIPRIGAKTAAAILGMYSADQIIEDPSLIENVNVRGAKGAAQSFSENVETFKLARKLVQLKTDVNLGSNMKEWQRKDAPMSVQNALYNAVQEYRQIFG</sequence>
<dbReference type="Gene3D" id="3.40.50.1010">
    <property type="entry name" value="5'-nuclease"/>
    <property type="match status" value="1"/>
</dbReference>
<dbReference type="InterPro" id="IPR020046">
    <property type="entry name" value="5-3_exonucl_a-hlix_arch_N"/>
</dbReference>
<dbReference type="GO" id="GO:0008409">
    <property type="term" value="F:5'-3' exonuclease activity"/>
    <property type="evidence" value="ECO:0007669"/>
    <property type="project" value="InterPro"/>
</dbReference>
<reference evidence="5" key="2">
    <citation type="submission" date="2019-01" db="EMBL/GenBank/DDBJ databases">
        <authorList>
            <consortium name="NCBI Pathogen Detection Project"/>
        </authorList>
    </citation>
    <scope>NUCLEOTIDE SEQUENCE</scope>
    <source>
        <strain evidence="5">BCW_3452</strain>
    </source>
</reference>
<dbReference type="PANTHER" id="PTHR42646">
    <property type="entry name" value="FLAP ENDONUCLEASE XNI"/>
    <property type="match status" value="1"/>
</dbReference>
<dbReference type="Proteomes" id="UP000863257">
    <property type="component" value="Unassembled WGS sequence"/>
</dbReference>
<dbReference type="GO" id="GO:0017108">
    <property type="term" value="F:5'-flap endonuclease activity"/>
    <property type="evidence" value="ECO:0007669"/>
    <property type="project" value="InterPro"/>
</dbReference>
<dbReference type="AlphaFoldDB" id="A0A8H9K780"/>
<dbReference type="Pfam" id="PF01367">
    <property type="entry name" value="5_3_exonuc"/>
    <property type="match status" value="1"/>
</dbReference>
<keyword evidence="3" id="KW-0238">DNA-binding</keyword>
<evidence type="ECO:0000313" key="5">
    <source>
        <dbReference type="EMBL" id="HAS8538374.1"/>
    </source>
</evidence>
<dbReference type="SMART" id="SM00279">
    <property type="entry name" value="HhH2"/>
    <property type="match status" value="1"/>
</dbReference>
<gene>
    <name evidence="5" type="ORF">I7730_00985</name>
</gene>
<evidence type="ECO:0000256" key="3">
    <source>
        <dbReference type="ARBA" id="ARBA00023125"/>
    </source>
</evidence>
<accession>A0A8H9K780</accession>
<proteinExistence type="predicted"/>
<dbReference type="SUPFAM" id="SSF47807">
    <property type="entry name" value="5' to 3' exonuclease, C-terminal subdomain"/>
    <property type="match status" value="1"/>
</dbReference>
<name>A0A8H9K780_VIBVL</name>
<dbReference type="InterPro" id="IPR036279">
    <property type="entry name" value="5-3_exonuclease_C_sf"/>
</dbReference>
<protein>
    <recommendedName>
        <fullName evidence="4">5'-3' exonuclease domain-containing protein</fullName>
    </recommendedName>
</protein>
<keyword evidence="1" id="KW-0540">Nuclease</keyword>
<dbReference type="PANTHER" id="PTHR42646:SF2">
    <property type="entry name" value="5'-3' EXONUCLEASE FAMILY PROTEIN"/>
    <property type="match status" value="1"/>
</dbReference>
<dbReference type="SMART" id="SM00475">
    <property type="entry name" value="53EXOc"/>
    <property type="match status" value="1"/>
</dbReference>
<dbReference type="InterPro" id="IPR038969">
    <property type="entry name" value="FEN"/>
</dbReference>
<reference evidence="5" key="1">
    <citation type="journal article" date="2018" name="Genome Biol.">
        <title>SKESA: strategic k-mer extension for scrupulous assemblies.</title>
        <authorList>
            <person name="Souvorov A."/>
            <person name="Agarwala R."/>
            <person name="Lipman D.J."/>
        </authorList>
    </citation>
    <scope>NUCLEOTIDE SEQUENCE</scope>
    <source>
        <strain evidence="5">BCW_3452</strain>
    </source>
</reference>
<dbReference type="Gene3D" id="1.10.150.20">
    <property type="entry name" value="5' to 3' exonuclease, C-terminal subdomain"/>
    <property type="match status" value="1"/>
</dbReference>
<feature type="domain" description="5'-3' exonuclease" evidence="4">
    <location>
        <begin position="2"/>
        <end position="278"/>
    </location>
</feature>
<dbReference type="CDD" id="cd09859">
    <property type="entry name" value="PIN_53EXO"/>
    <property type="match status" value="1"/>
</dbReference>
<comment type="caution">
    <text evidence="5">The sequence shown here is derived from an EMBL/GenBank/DDBJ whole genome shotgun (WGS) entry which is preliminary data.</text>
</comment>
<keyword evidence="2" id="KW-0378">Hydrolase</keyword>
<dbReference type="InterPro" id="IPR029060">
    <property type="entry name" value="PIN-like_dom_sf"/>
</dbReference>
<evidence type="ECO:0000256" key="2">
    <source>
        <dbReference type="ARBA" id="ARBA00022801"/>
    </source>
</evidence>
<dbReference type="SUPFAM" id="SSF88723">
    <property type="entry name" value="PIN domain-like"/>
    <property type="match status" value="1"/>
</dbReference>
<dbReference type="InterPro" id="IPR020045">
    <property type="entry name" value="DNA_polI_H3TH"/>
</dbReference>
<evidence type="ECO:0000259" key="4">
    <source>
        <dbReference type="SMART" id="SM00475"/>
    </source>
</evidence>
<dbReference type="Pfam" id="PF02739">
    <property type="entry name" value="5_3_exonuc_N"/>
    <property type="match status" value="1"/>
</dbReference>
<evidence type="ECO:0000256" key="1">
    <source>
        <dbReference type="ARBA" id="ARBA00022722"/>
    </source>
</evidence>
<dbReference type="InterPro" id="IPR008918">
    <property type="entry name" value="HhH2"/>
</dbReference>
<dbReference type="EMBL" id="DACRBY010000001">
    <property type="protein sequence ID" value="HAS8538374.1"/>
    <property type="molecule type" value="Genomic_DNA"/>
</dbReference>
<dbReference type="GO" id="GO:0033567">
    <property type="term" value="P:DNA replication, Okazaki fragment processing"/>
    <property type="evidence" value="ECO:0007669"/>
    <property type="project" value="InterPro"/>
</dbReference>
<organism evidence="5">
    <name type="scientific">Vibrio vulnificus</name>
    <dbReference type="NCBI Taxonomy" id="672"/>
    <lineage>
        <taxon>Bacteria</taxon>
        <taxon>Pseudomonadati</taxon>
        <taxon>Pseudomonadota</taxon>
        <taxon>Gammaproteobacteria</taxon>
        <taxon>Vibrionales</taxon>
        <taxon>Vibrionaceae</taxon>
        <taxon>Vibrio</taxon>
    </lineage>
</organism>